<dbReference type="GO" id="GO:0051209">
    <property type="term" value="P:release of sequestered calcium ion into cytosol"/>
    <property type="evidence" value="ECO:0007669"/>
    <property type="project" value="TreeGrafter"/>
</dbReference>
<feature type="compositionally biased region" description="Polar residues" evidence="7">
    <location>
        <begin position="88"/>
        <end position="98"/>
    </location>
</feature>
<dbReference type="SUPFAM" id="SSF51695">
    <property type="entry name" value="PLC-like phosphodiesterases"/>
    <property type="match status" value="1"/>
</dbReference>
<feature type="domain" description="C2" evidence="8">
    <location>
        <begin position="905"/>
        <end position="1107"/>
    </location>
</feature>
<dbReference type="SMART" id="SM00148">
    <property type="entry name" value="PLCXc"/>
    <property type="match status" value="1"/>
</dbReference>
<dbReference type="Gene3D" id="1.10.238.10">
    <property type="entry name" value="EF-hand"/>
    <property type="match status" value="2"/>
</dbReference>
<dbReference type="EC" id="3.1.4.11" evidence="1 6"/>
<gene>
    <name evidence="11" type="ORF">JR316_009229</name>
</gene>
<dbReference type="Gene3D" id="3.20.20.190">
    <property type="entry name" value="Phosphatidylinositol (PI) phosphodiesterase"/>
    <property type="match status" value="2"/>
</dbReference>
<feature type="compositionally biased region" description="Polar residues" evidence="7">
    <location>
        <begin position="119"/>
        <end position="137"/>
    </location>
</feature>
<dbReference type="Pfam" id="PF00388">
    <property type="entry name" value="PI-PLC-X"/>
    <property type="match status" value="1"/>
</dbReference>
<dbReference type="SMART" id="SM00239">
    <property type="entry name" value="C2"/>
    <property type="match status" value="1"/>
</dbReference>
<keyword evidence="4 6" id="KW-0443">Lipid metabolism</keyword>
<feature type="compositionally biased region" description="Polar residues" evidence="7">
    <location>
        <begin position="983"/>
        <end position="992"/>
    </location>
</feature>
<dbReference type="InterPro" id="IPR001192">
    <property type="entry name" value="PI-PLC_fam"/>
</dbReference>
<dbReference type="GO" id="GO:0005509">
    <property type="term" value="F:calcium ion binding"/>
    <property type="evidence" value="ECO:0007669"/>
    <property type="project" value="InterPro"/>
</dbReference>
<dbReference type="PANTHER" id="PTHR10336:SF36">
    <property type="entry name" value="1-PHOSPHATIDYLINOSITOL 4,5-BISPHOSPHATE PHOSPHODIESTERASE BETA-4"/>
    <property type="match status" value="1"/>
</dbReference>
<dbReference type="PANTHER" id="PTHR10336">
    <property type="entry name" value="PHOSPHOINOSITIDE-SPECIFIC PHOSPHOLIPASE C FAMILY PROTEIN"/>
    <property type="match status" value="1"/>
</dbReference>
<dbReference type="EMBL" id="JAFIQS010000009">
    <property type="protein sequence ID" value="KAG5165646.1"/>
    <property type="molecule type" value="Genomic_DNA"/>
</dbReference>
<comment type="catalytic activity">
    <reaction evidence="6">
        <text>a 1,2-diacyl-sn-glycero-3-phospho-(1D-myo-inositol-4,5-bisphosphate) + H2O = 1D-myo-inositol 1,4,5-trisphosphate + a 1,2-diacyl-sn-glycerol + H(+)</text>
        <dbReference type="Rhea" id="RHEA:33179"/>
        <dbReference type="ChEBI" id="CHEBI:15377"/>
        <dbReference type="ChEBI" id="CHEBI:15378"/>
        <dbReference type="ChEBI" id="CHEBI:17815"/>
        <dbReference type="ChEBI" id="CHEBI:58456"/>
        <dbReference type="ChEBI" id="CHEBI:203600"/>
        <dbReference type="EC" id="3.1.4.11"/>
    </reaction>
</comment>
<feature type="compositionally biased region" description="Basic residues" evidence="7">
    <location>
        <begin position="672"/>
        <end position="681"/>
    </location>
</feature>
<dbReference type="AlphaFoldDB" id="A0A8H7XTD8"/>
<dbReference type="InterPro" id="IPR017946">
    <property type="entry name" value="PLC-like_Pdiesterase_TIM-brl"/>
</dbReference>
<evidence type="ECO:0000259" key="8">
    <source>
        <dbReference type="PROSITE" id="PS50004"/>
    </source>
</evidence>
<feature type="compositionally biased region" description="Basic and acidic residues" evidence="7">
    <location>
        <begin position="633"/>
        <end position="663"/>
    </location>
</feature>
<dbReference type="GO" id="GO:0048015">
    <property type="term" value="P:phosphatidylinositol-mediated signaling"/>
    <property type="evidence" value="ECO:0007669"/>
    <property type="project" value="TreeGrafter"/>
</dbReference>
<dbReference type="CDD" id="cd16207">
    <property type="entry name" value="EFh_ScPlc1p_like"/>
    <property type="match status" value="1"/>
</dbReference>
<feature type="region of interest" description="Disordered" evidence="7">
    <location>
        <begin position="973"/>
        <end position="992"/>
    </location>
</feature>
<dbReference type="CDD" id="cd00275">
    <property type="entry name" value="C2_PLC_like"/>
    <property type="match status" value="1"/>
</dbReference>
<dbReference type="InterPro" id="IPR001711">
    <property type="entry name" value="PLipase_C_Pinositol-sp_Y"/>
</dbReference>
<dbReference type="InterPro" id="IPR011993">
    <property type="entry name" value="PH-like_dom_sf"/>
</dbReference>
<protein>
    <recommendedName>
        <fullName evidence="1 6">Phosphoinositide phospholipase C</fullName>
        <ecNumber evidence="1 6">3.1.4.11</ecNumber>
    </recommendedName>
</protein>
<dbReference type="CDD" id="cd13360">
    <property type="entry name" value="PH_PLC_fungal"/>
    <property type="match status" value="1"/>
</dbReference>
<feature type="domain" description="EF-hand" evidence="10">
    <location>
        <begin position="317"/>
        <end position="352"/>
    </location>
</feature>
<dbReference type="Gene3D" id="2.60.40.150">
    <property type="entry name" value="C2 domain"/>
    <property type="match status" value="1"/>
</dbReference>
<dbReference type="SMART" id="SM00149">
    <property type="entry name" value="PLCYc"/>
    <property type="match status" value="1"/>
</dbReference>
<dbReference type="InterPro" id="IPR000909">
    <property type="entry name" value="PLipase_C_PInositol-sp_X_dom"/>
</dbReference>
<dbReference type="GO" id="GO:0016042">
    <property type="term" value="P:lipid catabolic process"/>
    <property type="evidence" value="ECO:0007669"/>
    <property type="project" value="UniProtKB-KW"/>
</dbReference>
<dbReference type="InterPro" id="IPR035892">
    <property type="entry name" value="C2_domain_sf"/>
</dbReference>
<evidence type="ECO:0000256" key="4">
    <source>
        <dbReference type="ARBA" id="ARBA00023098"/>
    </source>
</evidence>
<dbReference type="InterPro" id="IPR037755">
    <property type="entry name" value="Plc1_PH"/>
</dbReference>
<evidence type="ECO:0000256" key="7">
    <source>
        <dbReference type="SAM" id="MobiDB-lite"/>
    </source>
</evidence>
<dbReference type="SUPFAM" id="SSF49562">
    <property type="entry name" value="C2 domain (Calcium/lipid-binding domain, CaLB)"/>
    <property type="match status" value="1"/>
</dbReference>
<dbReference type="Pfam" id="PF00387">
    <property type="entry name" value="PI-PLC-Y"/>
    <property type="match status" value="1"/>
</dbReference>
<dbReference type="PROSITE" id="PS50008">
    <property type="entry name" value="PIPLC_Y_DOMAIN"/>
    <property type="match status" value="1"/>
</dbReference>
<keyword evidence="3 6" id="KW-0442">Lipid degradation</keyword>
<reference evidence="11" key="1">
    <citation type="submission" date="2021-02" db="EMBL/GenBank/DDBJ databases">
        <title>Psilocybe cubensis genome.</title>
        <authorList>
            <person name="Mckernan K.J."/>
            <person name="Crawford S."/>
            <person name="Trippe A."/>
            <person name="Kane L.T."/>
            <person name="Mclaughlin S."/>
        </authorList>
    </citation>
    <scope>NUCLEOTIDE SEQUENCE [LARGE SCALE GENOMIC DNA]</scope>
    <source>
        <strain evidence="11">MGC-MH-2018</strain>
    </source>
</reference>
<feature type="compositionally biased region" description="Basic and acidic residues" evidence="7">
    <location>
        <begin position="777"/>
        <end position="786"/>
    </location>
</feature>
<dbReference type="Gene3D" id="2.30.29.30">
    <property type="entry name" value="Pleckstrin-homology domain (PH domain)/Phosphotyrosine-binding domain (PTB)"/>
    <property type="match status" value="1"/>
</dbReference>
<dbReference type="PROSITE" id="PS50007">
    <property type="entry name" value="PIPLC_X_DOMAIN"/>
    <property type="match status" value="1"/>
</dbReference>
<dbReference type="PROSITE" id="PS50222">
    <property type="entry name" value="EF_HAND_2"/>
    <property type="match status" value="1"/>
</dbReference>
<keyword evidence="5" id="KW-0807">Transducer</keyword>
<proteinExistence type="predicted"/>
<sequence length="1129" mass="126360">MTDLTAPLNPARILKRAGGLRNSNGQVVKELDDGPPQPTSNGFSASIKRKFHGFKIRAGALARSKSFNGETTRTVSESEKKFKKPLSRSLTDVTTVESPISPRARSTPRSKSKRFSAQPRLQTLPSLSEGTSVDHVTSPASAEAVEPTSPIIGNVRVPQLLQLGTPMTKVSLKRHQKFVFRLDADLGQIVWESKKHKIIPIENIKEIRSGDDARYYRQQFHLSQEYEDRWLTIIYLLDGNYKTLHLIAATKDVFQLWNRTLRDLHAIRLELMRGLGNVEMRQALWEKHYWKGADEEQDQKLTFDEVEKLCRRLNINSTNEDLLRLFKQADTQNREFLDFDDFRRFVKLLKARPEIDRLYKKLRAQNNGVFDYGVFERFLKEEQHSQLSAPELRALFNKYSTSSPPVVTRRGDTCEHPDSASTPVITIDAFTAFLLSPDNSIFADQHNDVWQDMTRPLPEYFISSSHNTYLVGHQLVGVSTIEGYIRALLHSCRSVEVDIYDGELEPMIFHGKTFTSKVSLREVCQAIAKYGFVASPYPIIISAEVHCGLSGQDMIAEIMLKEFGDSLVKVPVDAEGVIMREKIEQLPSPEELKGKILLKAKNFNLLKSDSDSDIGYYTDPSSSASDSEAFYDVSKEPRPFPSPKEQRKEKSGRQSDSSMKDQLAKAGTNILKRVKSVRRRSSANSTGSSKAIISQSSPTSAVFSQSPPSMSFVSQSPPPIASSTPSMNALLKSKQPSGPPPPQSIASSLSLPIPSPSSPRGSKASLPVSLPIPIPGRRSDVGPSDRPKPKMSFALLALLVYTVGVKWRGINKKEEYAPEHMFSLSENMANKILRFGMWDLIKHTKTHLVRTYPKGTRLSSTNYQPHRFWASGAQLVAINWQTFDLGYMINHAMFQRNGRSGYVLKPDAIRLAQKDRLAKRTMHSFDVTIISAQQLPRPKDAFGHEVEEKAIVDPYVEVTIHIPDWPVVLKDKEKEKHDGSGGQSIPTTSPQPHSVLAAPAIVAATEATTLLPVALPVTAATNQTPLASTPGRSTSSRTSAVRKNGFNPVWEETLRIPFDCVGDMMDLIFVRFVVRQEDKKDTDEPLAVYCASLGSLQQGYRHLPLHDLQLSQYLYSTLFVRINVNTAPI</sequence>
<evidence type="ECO:0000256" key="6">
    <source>
        <dbReference type="RuleBase" id="RU361133"/>
    </source>
</evidence>
<feature type="domain" description="PI-PLC Y-box" evidence="9">
    <location>
        <begin position="795"/>
        <end position="910"/>
    </location>
</feature>
<dbReference type="CDD" id="cd08558">
    <property type="entry name" value="PI-PLCc_eukaryota"/>
    <property type="match status" value="1"/>
</dbReference>
<name>A0A8H7XTD8_PSICU</name>
<dbReference type="InterPro" id="IPR011992">
    <property type="entry name" value="EF-hand-dom_pair"/>
</dbReference>
<evidence type="ECO:0000313" key="11">
    <source>
        <dbReference type="EMBL" id="KAG5165646.1"/>
    </source>
</evidence>
<dbReference type="PRINTS" id="PR00390">
    <property type="entry name" value="PHPHLIPASEC"/>
</dbReference>
<keyword evidence="2 6" id="KW-0378">Hydrolase</keyword>
<evidence type="ECO:0000256" key="5">
    <source>
        <dbReference type="ARBA" id="ARBA00023224"/>
    </source>
</evidence>
<evidence type="ECO:0000259" key="10">
    <source>
        <dbReference type="PROSITE" id="PS50222"/>
    </source>
</evidence>
<feature type="region of interest" description="Disordered" evidence="7">
    <location>
        <begin position="67"/>
        <end position="137"/>
    </location>
</feature>
<dbReference type="SUPFAM" id="SSF50729">
    <property type="entry name" value="PH domain-like"/>
    <property type="match status" value="1"/>
</dbReference>
<dbReference type="SUPFAM" id="SSF47473">
    <property type="entry name" value="EF-hand"/>
    <property type="match status" value="1"/>
</dbReference>
<dbReference type="GO" id="GO:0004435">
    <property type="term" value="F:phosphatidylinositol-4,5-bisphosphate phospholipase C activity"/>
    <property type="evidence" value="ECO:0007669"/>
    <property type="project" value="UniProtKB-EC"/>
</dbReference>
<evidence type="ECO:0000256" key="3">
    <source>
        <dbReference type="ARBA" id="ARBA00022963"/>
    </source>
</evidence>
<dbReference type="InterPro" id="IPR000008">
    <property type="entry name" value="C2_dom"/>
</dbReference>
<evidence type="ECO:0000259" key="9">
    <source>
        <dbReference type="PROSITE" id="PS50008"/>
    </source>
</evidence>
<accession>A0A8H7XTD8</accession>
<feature type="region of interest" description="Disordered" evidence="7">
    <location>
        <begin position="1"/>
        <end position="45"/>
    </location>
</feature>
<dbReference type="PROSITE" id="PS50004">
    <property type="entry name" value="C2"/>
    <property type="match status" value="1"/>
</dbReference>
<feature type="compositionally biased region" description="Polar residues" evidence="7">
    <location>
        <begin position="683"/>
        <end position="727"/>
    </location>
</feature>
<evidence type="ECO:0000256" key="2">
    <source>
        <dbReference type="ARBA" id="ARBA00022801"/>
    </source>
</evidence>
<dbReference type="InterPro" id="IPR002048">
    <property type="entry name" value="EF_hand_dom"/>
</dbReference>
<organism evidence="11">
    <name type="scientific">Psilocybe cubensis</name>
    <name type="common">Psychedelic mushroom</name>
    <name type="synonym">Stropharia cubensis</name>
    <dbReference type="NCBI Taxonomy" id="181762"/>
    <lineage>
        <taxon>Eukaryota</taxon>
        <taxon>Fungi</taxon>
        <taxon>Dikarya</taxon>
        <taxon>Basidiomycota</taxon>
        <taxon>Agaricomycotina</taxon>
        <taxon>Agaricomycetes</taxon>
        <taxon>Agaricomycetidae</taxon>
        <taxon>Agaricales</taxon>
        <taxon>Agaricineae</taxon>
        <taxon>Strophariaceae</taxon>
        <taxon>Psilocybe</taxon>
    </lineage>
</organism>
<dbReference type="Pfam" id="PF00168">
    <property type="entry name" value="C2"/>
    <property type="match status" value="2"/>
</dbReference>
<evidence type="ECO:0000256" key="1">
    <source>
        <dbReference type="ARBA" id="ARBA00012368"/>
    </source>
</evidence>
<comment type="caution">
    <text evidence="11">The sequence shown here is derived from an EMBL/GenBank/DDBJ whole genome shotgun (WGS) entry which is preliminary data.</text>
</comment>
<feature type="region of interest" description="Disordered" evidence="7">
    <location>
        <begin position="617"/>
        <end position="786"/>
    </location>
</feature>